<evidence type="ECO:0000313" key="8">
    <source>
        <dbReference type="Proteomes" id="UP000244855"/>
    </source>
</evidence>
<feature type="binding site" description="axial binding residue" evidence="5">
    <location>
        <position position="428"/>
    </location>
    <ligand>
        <name>heme</name>
        <dbReference type="ChEBI" id="CHEBI:30413"/>
    </ligand>
    <ligandPart>
        <name>Fe</name>
        <dbReference type="ChEBI" id="CHEBI:18248"/>
    </ligandPart>
</feature>
<dbReference type="Proteomes" id="UP000244855">
    <property type="component" value="Unassembled WGS sequence"/>
</dbReference>
<keyword evidence="6" id="KW-0812">Transmembrane</keyword>
<keyword evidence="4 5" id="KW-0408">Iron</keyword>
<dbReference type="CDD" id="cd11040">
    <property type="entry name" value="CYP7_CYP8-like"/>
    <property type="match status" value="1"/>
</dbReference>
<protein>
    <submittedName>
        <fullName evidence="7">Cytochrome P450</fullName>
    </submittedName>
</protein>
<dbReference type="GO" id="GO:0004497">
    <property type="term" value="F:monooxygenase activity"/>
    <property type="evidence" value="ECO:0007669"/>
    <property type="project" value="InterPro"/>
</dbReference>
<dbReference type="PANTHER" id="PTHR47582:SF1">
    <property type="entry name" value="P450, PUTATIVE (EUROFUNG)-RELATED"/>
    <property type="match status" value="1"/>
</dbReference>
<name>A0A2V1EH54_9PLEO</name>
<evidence type="ECO:0000256" key="6">
    <source>
        <dbReference type="SAM" id="Phobius"/>
    </source>
</evidence>
<dbReference type="PRINTS" id="PR00465">
    <property type="entry name" value="EP450IV"/>
</dbReference>
<dbReference type="PANTHER" id="PTHR47582">
    <property type="entry name" value="P450, PUTATIVE (EUROFUNG)-RELATED"/>
    <property type="match status" value="1"/>
</dbReference>
<dbReference type="InterPro" id="IPR001128">
    <property type="entry name" value="Cyt_P450"/>
</dbReference>
<dbReference type="InterPro" id="IPR036396">
    <property type="entry name" value="Cyt_P450_sf"/>
</dbReference>
<evidence type="ECO:0000256" key="3">
    <source>
        <dbReference type="ARBA" id="ARBA00022723"/>
    </source>
</evidence>
<reference evidence="7 8" key="1">
    <citation type="journal article" date="2018" name="Sci. Rep.">
        <title>Comparative genomics provides insights into the lifestyle and reveals functional heterogeneity of dark septate endophytic fungi.</title>
        <authorList>
            <person name="Knapp D.G."/>
            <person name="Nemeth J.B."/>
            <person name="Barry K."/>
            <person name="Hainaut M."/>
            <person name="Henrissat B."/>
            <person name="Johnson J."/>
            <person name="Kuo A."/>
            <person name="Lim J.H.P."/>
            <person name="Lipzen A."/>
            <person name="Nolan M."/>
            <person name="Ohm R.A."/>
            <person name="Tamas L."/>
            <person name="Grigoriev I.V."/>
            <person name="Spatafora J.W."/>
            <person name="Nagy L.G."/>
            <person name="Kovacs G.M."/>
        </authorList>
    </citation>
    <scope>NUCLEOTIDE SEQUENCE [LARGE SCALE GENOMIC DNA]</scope>
    <source>
        <strain evidence="7 8">DSE2036</strain>
    </source>
</reference>
<dbReference type="Gene3D" id="1.10.630.10">
    <property type="entry name" value="Cytochrome P450"/>
    <property type="match status" value="1"/>
</dbReference>
<dbReference type="GO" id="GO:0005506">
    <property type="term" value="F:iron ion binding"/>
    <property type="evidence" value="ECO:0007669"/>
    <property type="project" value="InterPro"/>
</dbReference>
<accession>A0A2V1EH54</accession>
<evidence type="ECO:0000256" key="5">
    <source>
        <dbReference type="PIRSR" id="PIRSR602403-1"/>
    </source>
</evidence>
<keyword evidence="6" id="KW-1133">Transmembrane helix</keyword>
<sequence length="518" mass="57236">MERTVYGVVGAATVLYFSLQLLLHLTQDKREPTALATSIPFLSPIFGMSKKKSKFYIELRDKYRLPIYTLRLPGSRLYVINSSALISAVQKQHRVLAFMPIIAKGSIKVSRFSKTGAKIISTNTNGEDGEGGYVNSFHDAIHPAVSPGKNLDAMNRLMLGLVAAQFDHEAAHGNQNVKLFEWIKQQIGQATTDSVYGPGNPFRDSAIEKAFWTFKGGMSTLILDFPDWAAKDAIKALDTGAAALEDYFKADLHRKGTALVQARFDHSSAHGMPLNDIARSEFTNLVALLANTVPASFWMIYHIYSDPQVLADCRAELASAIIFTNGKNVIDMSQVKSSCPIFLSTFKEVLRHHSTTVAAREVMEDFLLNDQYLLKKGSTVMMPGPVQHTFEDVWGADVNAFNYKRFAVPDQHKFTASFRAFGGGSTLCSGRHFATTEILAFTAVMLMRFDVKPAAGRWVQPTENKVDFWEATAGPDDDVEVEIGPVKGRNAEGAWQFTLSESDKPIELSAEDMLAGKQ</sequence>
<dbReference type="SUPFAM" id="SSF48264">
    <property type="entry name" value="Cytochrome P450"/>
    <property type="match status" value="1"/>
</dbReference>
<comment type="similarity">
    <text evidence="2">Belongs to the cytochrome P450 family.</text>
</comment>
<organism evidence="7 8">
    <name type="scientific">Periconia macrospinosa</name>
    <dbReference type="NCBI Taxonomy" id="97972"/>
    <lineage>
        <taxon>Eukaryota</taxon>
        <taxon>Fungi</taxon>
        <taxon>Dikarya</taxon>
        <taxon>Ascomycota</taxon>
        <taxon>Pezizomycotina</taxon>
        <taxon>Dothideomycetes</taxon>
        <taxon>Pleosporomycetidae</taxon>
        <taxon>Pleosporales</taxon>
        <taxon>Massarineae</taxon>
        <taxon>Periconiaceae</taxon>
        <taxon>Periconia</taxon>
    </lineage>
</organism>
<comment type="cofactor">
    <cofactor evidence="1 5">
        <name>heme</name>
        <dbReference type="ChEBI" id="CHEBI:30413"/>
    </cofactor>
</comment>
<proteinExistence type="inferred from homology"/>
<dbReference type="STRING" id="97972.A0A2V1EH54"/>
<keyword evidence="8" id="KW-1185">Reference proteome</keyword>
<evidence type="ECO:0000256" key="1">
    <source>
        <dbReference type="ARBA" id="ARBA00001971"/>
    </source>
</evidence>
<evidence type="ECO:0000313" key="7">
    <source>
        <dbReference type="EMBL" id="PVI08705.1"/>
    </source>
</evidence>
<keyword evidence="3 5" id="KW-0479">Metal-binding</keyword>
<keyword evidence="6" id="KW-0472">Membrane</keyword>
<dbReference type="GO" id="GO:0016705">
    <property type="term" value="F:oxidoreductase activity, acting on paired donors, with incorporation or reduction of molecular oxygen"/>
    <property type="evidence" value="ECO:0007669"/>
    <property type="project" value="InterPro"/>
</dbReference>
<evidence type="ECO:0000256" key="2">
    <source>
        <dbReference type="ARBA" id="ARBA00010617"/>
    </source>
</evidence>
<keyword evidence="5" id="KW-0349">Heme</keyword>
<dbReference type="EMBL" id="KZ805300">
    <property type="protein sequence ID" value="PVI08705.1"/>
    <property type="molecule type" value="Genomic_DNA"/>
</dbReference>
<dbReference type="InterPro" id="IPR053007">
    <property type="entry name" value="CYP450_monoxygenase_sec-met"/>
</dbReference>
<dbReference type="OrthoDB" id="3366823at2759"/>
<dbReference type="Pfam" id="PF00067">
    <property type="entry name" value="p450"/>
    <property type="match status" value="1"/>
</dbReference>
<gene>
    <name evidence="7" type="ORF">DM02DRAFT_549170</name>
</gene>
<dbReference type="GO" id="GO:0020037">
    <property type="term" value="F:heme binding"/>
    <property type="evidence" value="ECO:0007669"/>
    <property type="project" value="InterPro"/>
</dbReference>
<dbReference type="InterPro" id="IPR002403">
    <property type="entry name" value="Cyt_P450_E_grp-IV"/>
</dbReference>
<feature type="transmembrane region" description="Helical" evidence="6">
    <location>
        <begin position="6"/>
        <end position="25"/>
    </location>
</feature>
<evidence type="ECO:0000256" key="4">
    <source>
        <dbReference type="ARBA" id="ARBA00023004"/>
    </source>
</evidence>
<dbReference type="AlphaFoldDB" id="A0A2V1EH54"/>